<evidence type="ECO:0000313" key="2">
    <source>
        <dbReference type="Proteomes" id="UP001595979"/>
    </source>
</evidence>
<protein>
    <submittedName>
        <fullName evidence="1">Uncharacterized protein</fullName>
    </submittedName>
</protein>
<sequence>MYAARQPRTERELFEAFPVRPSLGRSILRAALSRLADAGYLREQAEPGHAGTGRWTRTPEGEAALKRSELSGQFTVREAQVLLLLSLTPQTTDELCERFEQRHRYPVSRSVVCNALHVLKQQDFSHKDGQCHALTLDGEEALDDARARITLGGTATPGLETKGA</sequence>
<accession>A0ABW1DN70</accession>
<proteinExistence type="predicted"/>
<comment type="caution">
    <text evidence="1">The sequence shown here is derived from an EMBL/GenBank/DDBJ whole genome shotgun (WGS) entry which is preliminary data.</text>
</comment>
<evidence type="ECO:0000313" key="1">
    <source>
        <dbReference type="EMBL" id="MFC5849408.1"/>
    </source>
</evidence>
<dbReference type="Proteomes" id="UP001595979">
    <property type="component" value="Unassembled WGS sequence"/>
</dbReference>
<reference evidence="2" key="1">
    <citation type="journal article" date="2019" name="Int. J. Syst. Evol. Microbiol.">
        <title>The Global Catalogue of Microorganisms (GCM) 10K type strain sequencing project: providing services to taxonomists for standard genome sequencing and annotation.</title>
        <authorList>
            <consortium name="The Broad Institute Genomics Platform"/>
            <consortium name="The Broad Institute Genome Sequencing Center for Infectious Disease"/>
            <person name="Wu L."/>
            <person name="Ma J."/>
        </authorList>
    </citation>
    <scope>NUCLEOTIDE SEQUENCE [LARGE SCALE GENOMIC DNA]</scope>
    <source>
        <strain evidence="2">CGMCC 1.15053</strain>
    </source>
</reference>
<dbReference type="EMBL" id="JBHSOH010000020">
    <property type="protein sequence ID" value="MFC5849408.1"/>
    <property type="molecule type" value="Genomic_DNA"/>
</dbReference>
<name>A0ABW1DN70_9DEIO</name>
<keyword evidence="2" id="KW-1185">Reference proteome</keyword>
<gene>
    <name evidence="1" type="ORF">ACFPQ6_13935</name>
</gene>
<organism evidence="1 2">
    <name type="scientific">Deinococcus petrolearius</name>
    <dbReference type="NCBI Taxonomy" id="1751295"/>
    <lineage>
        <taxon>Bacteria</taxon>
        <taxon>Thermotogati</taxon>
        <taxon>Deinococcota</taxon>
        <taxon>Deinococci</taxon>
        <taxon>Deinococcales</taxon>
        <taxon>Deinococcaceae</taxon>
        <taxon>Deinococcus</taxon>
    </lineage>
</organism>
<dbReference type="RefSeq" id="WP_380050520.1">
    <property type="nucleotide sequence ID" value="NZ_JBHSOH010000020.1"/>
</dbReference>